<reference evidence="1 2" key="1">
    <citation type="submission" date="2018-08" db="EMBL/GenBank/DDBJ databases">
        <title>A genome reference for cultivated species of the human gut microbiota.</title>
        <authorList>
            <person name="Zou Y."/>
            <person name="Xue W."/>
            <person name="Luo G."/>
        </authorList>
    </citation>
    <scope>NUCLEOTIDE SEQUENCE [LARGE SCALE GENOMIC DNA]</scope>
    <source>
        <strain evidence="1 2">AM40-34</strain>
    </source>
</reference>
<evidence type="ECO:0008006" key="3">
    <source>
        <dbReference type="Google" id="ProtNLM"/>
    </source>
</evidence>
<gene>
    <name evidence="1" type="ORF">DW889_13565</name>
</gene>
<dbReference type="GeneID" id="93446452"/>
<proteinExistence type="predicted"/>
<sequence length="325" mass="37957">MERHLYIIGNGFDLHHGINSSYRNFRDWLYENEPTVIQDIEEAYGCCDDEWWSDFENQLGSLDILEYASAVASENVPDLMSDHCDRMWNDAQIEVEQSLDGLYSDLRSCFRNWILQLNSPREDKKIELIREGSRFLTFNYSKTLENMYGVPSAQILHIHGCIDDNEEFVLGHCVGEDELRKMIIVNDPEPPSDDDPEAYEQWRMEMEDNHQLHQQLAEDAAVSGVASQQKPVKKLLHRYKDFFDSLYDVTHIHVYGMSFSEVDAPYLNMVAQIARDAEWEISDYQGYCEMEITSFIDLHKITNYKVIELNTLISRLQLEIDFPAN</sequence>
<dbReference type="Proteomes" id="UP000283482">
    <property type="component" value="Unassembled WGS sequence"/>
</dbReference>
<protein>
    <recommendedName>
        <fullName evidence="3">Bacteriophage abortive infection AbiH</fullName>
    </recommendedName>
</protein>
<comment type="caution">
    <text evidence="1">The sequence shown here is derived from an EMBL/GenBank/DDBJ whole genome shotgun (WGS) entry which is preliminary data.</text>
</comment>
<dbReference type="Pfam" id="PF14253">
    <property type="entry name" value="AbiH"/>
    <property type="match status" value="1"/>
</dbReference>
<dbReference type="AlphaFoldDB" id="A0A413UYZ0"/>
<name>A0A413UYZ0_BACSE</name>
<dbReference type="EMBL" id="QSGN01000040">
    <property type="protein sequence ID" value="RHB25994.1"/>
    <property type="molecule type" value="Genomic_DNA"/>
</dbReference>
<evidence type="ECO:0000313" key="2">
    <source>
        <dbReference type="Proteomes" id="UP000283482"/>
    </source>
</evidence>
<evidence type="ECO:0000313" key="1">
    <source>
        <dbReference type="EMBL" id="RHB25994.1"/>
    </source>
</evidence>
<accession>A0A413UYZ0</accession>
<dbReference type="InterPro" id="IPR025935">
    <property type="entry name" value="AbiH"/>
</dbReference>
<organism evidence="1 2">
    <name type="scientific">Bacteroides stercoris</name>
    <dbReference type="NCBI Taxonomy" id="46506"/>
    <lineage>
        <taxon>Bacteria</taxon>
        <taxon>Pseudomonadati</taxon>
        <taxon>Bacteroidota</taxon>
        <taxon>Bacteroidia</taxon>
        <taxon>Bacteroidales</taxon>
        <taxon>Bacteroidaceae</taxon>
        <taxon>Bacteroides</taxon>
    </lineage>
</organism>
<dbReference type="RefSeq" id="WP_005835694.1">
    <property type="nucleotide sequence ID" value="NZ_AP031449.1"/>
</dbReference>